<dbReference type="InterPro" id="IPR001590">
    <property type="entry name" value="Peptidase_M12B"/>
</dbReference>
<dbReference type="GO" id="GO:0046872">
    <property type="term" value="F:metal ion binding"/>
    <property type="evidence" value="ECO:0007669"/>
    <property type="project" value="UniProtKB-KW"/>
</dbReference>
<dbReference type="PROSITE" id="PS50215">
    <property type="entry name" value="ADAM_MEPRO"/>
    <property type="match status" value="1"/>
</dbReference>
<evidence type="ECO:0000313" key="3">
    <source>
        <dbReference type="EMBL" id="NDJ93062.1"/>
    </source>
</evidence>
<dbReference type="PANTHER" id="PTHR45702">
    <property type="entry name" value="ADAM10/ADAM17 METALLOPEPTIDASE FAMILY MEMBER"/>
    <property type="match status" value="1"/>
</dbReference>
<dbReference type="EMBL" id="GHBP01002314">
    <property type="protein sequence ID" value="NDJ93062.1"/>
    <property type="molecule type" value="Transcribed_RNA"/>
</dbReference>
<keyword evidence="1" id="KW-0862">Zinc</keyword>
<dbReference type="PANTHER" id="PTHR45702:SF2">
    <property type="entry name" value="KUZBANIAN, ISOFORM A"/>
    <property type="match status" value="1"/>
</dbReference>
<protein>
    <submittedName>
        <fullName evidence="3">ADAM 17-like protease (Trinotate prediction)</fullName>
    </submittedName>
</protein>
<name>A0A6G3MG97_HENSL</name>
<dbReference type="InterPro" id="IPR024079">
    <property type="entry name" value="MetalloPept_cat_dom_sf"/>
</dbReference>
<dbReference type="Gene3D" id="3.40.390.10">
    <property type="entry name" value="Collagenase (Catalytic Domain)"/>
    <property type="match status" value="1"/>
</dbReference>
<feature type="binding site" evidence="1">
    <location>
        <position position="106"/>
    </location>
    <ligand>
        <name>Zn(2+)</name>
        <dbReference type="ChEBI" id="CHEBI:29105"/>
        <note>catalytic</note>
    </ligand>
</feature>
<dbReference type="Pfam" id="PF13574">
    <property type="entry name" value="Reprolysin_2"/>
    <property type="match status" value="1"/>
</dbReference>
<organism evidence="3">
    <name type="scientific">Henneguya salminicola</name>
    <name type="common">Myxosporean</name>
    <dbReference type="NCBI Taxonomy" id="69463"/>
    <lineage>
        <taxon>Eukaryota</taxon>
        <taxon>Metazoa</taxon>
        <taxon>Cnidaria</taxon>
        <taxon>Myxozoa</taxon>
        <taxon>Myxosporea</taxon>
        <taxon>Bivalvulida</taxon>
        <taxon>Platysporina</taxon>
        <taxon>Myxobolidae</taxon>
        <taxon>Henneguya</taxon>
    </lineage>
</organism>
<feature type="domain" description="Peptidase M12B" evidence="2">
    <location>
        <begin position="61"/>
        <end position="165"/>
    </location>
</feature>
<accession>A0A6G3MG97</accession>
<evidence type="ECO:0000259" key="2">
    <source>
        <dbReference type="PROSITE" id="PS50215"/>
    </source>
</evidence>
<dbReference type="AlphaFoldDB" id="A0A6G3MG97"/>
<feature type="active site" evidence="1">
    <location>
        <position position="107"/>
    </location>
</feature>
<dbReference type="GO" id="GO:0005886">
    <property type="term" value="C:plasma membrane"/>
    <property type="evidence" value="ECO:0007669"/>
    <property type="project" value="TreeGrafter"/>
</dbReference>
<dbReference type="InterPro" id="IPR051489">
    <property type="entry name" value="ADAM_Metalloproteinase"/>
</dbReference>
<feature type="binding site" evidence="1">
    <location>
        <position position="110"/>
    </location>
    <ligand>
        <name>Zn(2+)</name>
        <dbReference type="ChEBI" id="CHEBI:29105"/>
        <note>catalytic</note>
    </ligand>
</feature>
<dbReference type="GO" id="GO:0006509">
    <property type="term" value="P:membrane protein ectodomain proteolysis"/>
    <property type="evidence" value="ECO:0007669"/>
    <property type="project" value="TreeGrafter"/>
</dbReference>
<dbReference type="GO" id="GO:0007219">
    <property type="term" value="P:Notch signaling pathway"/>
    <property type="evidence" value="ECO:0007669"/>
    <property type="project" value="TreeGrafter"/>
</dbReference>
<dbReference type="GO" id="GO:0004222">
    <property type="term" value="F:metalloendopeptidase activity"/>
    <property type="evidence" value="ECO:0007669"/>
    <property type="project" value="InterPro"/>
</dbReference>
<keyword evidence="1" id="KW-0479">Metal-binding</keyword>
<comment type="caution">
    <text evidence="1">Lacks conserved residue(s) required for the propagation of feature annotation.</text>
</comment>
<sequence length="188" mass="21985">MSNDMKEPILIYNIKQANRFGKWHFLDKYKYDPYILLDKSREYSRSLNTCTTGIYVSNDWNGILGYAYIGTADGEGICNQKANFVVTNTVFGEKVFHKAHKLTTLHEIGHNLGAEHDLTHDCNKTRFIECSPSDQYIMSYRSNTGNTKNNNLFSPFSVDMIKKMLKLTKRRNCLKRRNIFYFKLFSMF</sequence>
<keyword evidence="3" id="KW-0645">Protease</keyword>
<proteinExistence type="predicted"/>
<keyword evidence="3" id="KW-0378">Hydrolase</keyword>
<reference evidence="3" key="1">
    <citation type="submission" date="2018-11" db="EMBL/GenBank/DDBJ databases">
        <title>Henneguya salminicola genome and transcriptome.</title>
        <authorList>
            <person name="Yahalomi D."/>
            <person name="Atkinson S.D."/>
            <person name="Neuhof M."/>
            <person name="Chang E.S."/>
            <person name="Philippe H."/>
            <person name="Cartwright P."/>
            <person name="Bartholomew J.L."/>
            <person name="Huchon D."/>
        </authorList>
    </citation>
    <scope>NUCLEOTIDE SEQUENCE</scope>
    <source>
        <strain evidence="3">Hz1</strain>
        <tissue evidence="3">Whole</tissue>
    </source>
</reference>
<evidence type="ECO:0000256" key="1">
    <source>
        <dbReference type="PROSITE-ProRule" id="PRU00276"/>
    </source>
</evidence>
<dbReference type="SUPFAM" id="SSF55486">
    <property type="entry name" value="Metalloproteases ('zincins'), catalytic domain"/>
    <property type="match status" value="1"/>
</dbReference>
<feature type="binding site" evidence="1">
    <location>
        <position position="116"/>
    </location>
    <ligand>
        <name>Zn(2+)</name>
        <dbReference type="ChEBI" id="CHEBI:29105"/>
        <note>catalytic</note>
    </ligand>
</feature>